<organism evidence="1 2">
    <name type="scientific">Actinacidiphila reveromycinica</name>
    <dbReference type="NCBI Taxonomy" id="659352"/>
    <lineage>
        <taxon>Bacteria</taxon>
        <taxon>Bacillati</taxon>
        <taxon>Actinomycetota</taxon>
        <taxon>Actinomycetes</taxon>
        <taxon>Kitasatosporales</taxon>
        <taxon>Streptomycetaceae</taxon>
        <taxon>Actinacidiphila</taxon>
    </lineage>
</organism>
<geneLocation type="plasmid" evidence="1 2">
    <name>pRVR2</name>
</geneLocation>
<reference evidence="1 2" key="1">
    <citation type="journal article" date="2020" name="Sci. Rep.">
        <title>beta-carboline chemical signals induce reveromycin production through a LuxR family regulator in Streptomyces sp. SN-593.</title>
        <authorList>
            <person name="Panthee S."/>
            <person name="Kito N."/>
            <person name="Hayashi T."/>
            <person name="Shimizu T."/>
            <person name="Ishikawa J."/>
            <person name="Hamamoto H."/>
            <person name="Osada H."/>
            <person name="Takahashi S."/>
        </authorList>
    </citation>
    <scope>NUCLEOTIDE SEQUENCE [LARGE SCALE GENOMIC DNA]</scope>
    <source>
        <strain evidence="1 2">SN-593</strain>
        <plasmid evidence="1 2">pRVR2</plasmid>
    </source>
</reference>
<dbReference type="Proteomes" id="UP000595703">
    <property type="component" value="Plasmid pRVR2"/>
</dbReference>
<keyword evidence="2" id="KW-1185">Reference proteome</keyword>
<dbReference type="KEGG" id="arev:RVR_P224"/>
<proteinExistence type="predicted"/>
<accession>A0A7R6QF31</accession>
<sequence>MTTLHAVPDALRISPDELSIGAAALMELACDPNDGDKLAAAADQIIPLTAHLRDAAGLGTDDSDWLSLAHAVGVVRERTH</sequence>
<keyword evidence="1" id="KW-0614">Plasmid</keyword>
<evidence type="ECO:0000313" key="1">
    <source>
        <dbReference type="EMBL" id="BBG20767.1"/>
    </source>
</evidence>
<evidence type="ECO:0000313" key="2">
    <source>
        <dbReference type="Proteomes" id="UP000595703"/>
    </source>
</evidence>
<protein>
    <submittedName>
        <fullName evidence="1">Uncharacterized protein</fullName>
    </submittedName>
</protein>
<dbReference type="RefSeq" id="WP_202239991.1">
    <property type="nucleotide sequence ID" value="NZ_AP018367.1"/>
</dbReference>
<name>A0A7R6QF31_9ACTN</name>
<dbReference type="EMBL" id="AP018367">
    <property type="protein sequence ID" value="BBG20767.1"/>
    <property type="molecule type" value="Genomic_DNA"/>
</dbReference>
<dbReference type="AlphaFoldDB" id="A0A7R6QF31"/>
<gene>
    <name evidence="1" type="ORF">RVR_P224</name>
</gene>